<dbReference type="GO" id="GO:1904161">
    <property type="term" value="P:DNA synthesis involved in UV-damage excision repair"/>
    <property type="evidence" value="ECO:0007669"/>
    <property type="project" value="TreeGrafter"/>
</dbReference>
<feature type="compositionally biased region" description="Basic and acidic residues" evidence="5">
    <location>
        <begin position="215"/>
        <end position="226"/>
    </location>
</feature>
<dbReference type="PANTHER" id="PTHR17598:SF13">
    <property type="entry name" value="DNA POLYMERASE DELTA SUBUNIT 3"/>
    <property type="match status" value="1"/>
</dbReference>
<evidence type="ECO:0000313" key="7">
    <source>
        <dbReference type="RefSeq" id="XP_022341141.1"/>
    </source>
</evidence>
<name>A0A8B8EMJ2_CRAVI</name>
<dbReference type="GO" id="GO:0003887">
    <property type="term" value="F:DNA-directed DNA polymerase activity"/>
    <property type="evidence" value="ECO:0007669"/>
    <property type="project" value="TreeGrafter"/>
</dbReference>
<dbReference type="GO" id="GO:0006271">
    <property type="term" value="P:DNA strand elongation involved in DNA replication"/>
    <property type="evidence" value="ECO:0007669"/>
    <property type="project" value="TreeGrafter"/>
</dbReference>
<dbReference type="Proteomes" id="UP000694844">
    <property type="component" value="Chromosome 5"/>
</dbReference>
<dbReference type="Gene3D" id="3.90.1030.20">
    <property type="entry name" value="DNA polymerase delta, p66 (Cdc27) subunit, wHTH domain"/>
    <property type="match status" value="1"/>
</dbReference>
<evidence type="ECO:0000256" key="1">
    <source>
        <dbReference type="ARBA" id="ARBA00004123"/>
    </source>
</evidence>
<feature type="compositionally biased region" description="Basic and acidic residues" evidence="5">
    <location>
        <begin position="278"/>
        <end position="287"/>
    </location>
</feature>
<accession>A0A8B8EMJ2</accession>
<comment type="subcellular location">
    <subcellularLocation>
        <location evidence="1">Nucleus</location>
    </subcellularLocation>
</comment>
<keyword evidence="4" id="KW-0539">Nucleus</keyword>
<dbReference type="KEGG" id="cvn:111135402"/>
<evidence type="ECO:0000256" key="5">
    <source>
        <dbReference type="SAM" id="MobiDB-lite"/>
    </source>
</evidence>
<feature type="compositionally biased region" description="Basic residues" evidence="5">
    <location>
        <begin position="260"/>
        <end position="276"/>
    </location>
</feature>
<feature type="compositionally biased region" description="Basic and acidic residues" evidence="5">
    <location>
        <begin position="194"/>
        <end position="205"/>
    </location>
</feature>
<feature type="compositionally biased region" description="Low complexity" evidence="5">
    <location>
        <begin position="163"/>
        <end position="175"/>
    </location>
</feature>
<organism evidence="6 7">
    <name type="scientific">Crassostrea virginica</name>
    <name type="common">Eastern oyster</name>
    <dbReference type="NCBI Taxonomy" id="6565"/>
    <lineage>
        <taxon>Eukaryota</taxon>
        <taxon>Metazoa</taxon>
        <taxon>Spiralia</taxon>
        <taxon>Lophotrochozoa</taxon>
        <taxon>Mollusca</taxon>
        <taxon>Bivalvia</taxon>
        <taxon>Autobranchia</taxon>
        <taxon>Pteriomorphia</taxon>
        <taxon>Ostreida</taxon>
        <taxon>Ostreoidea</taxon>
        <taxon>Ostreidae</taxon>
        <taxon>Crassostrea</taxon>
    </lineage>
</organism>
<reference evidence="7" key="1">
    <citation type="submission" date="2025-08" db="UniProtKB">
        <authorList>
            <consortium name="RefSeq"/>
        </authorList>
    </citation>
    <scope>IDENTIFICATION</scope>
    <source>
        <tissue evidence="7">Whole sample</tissue>
    </source>
</reference>
<dbReference type="PANTHER" id="PTHR17598">
    <property type="entry name" value="DNA POLYMERASE DELTA SUBUNIT 3"/>
    <property type="match status" value="1"/>
</dbReference>
<evidence type="ECO:0000313" key="6">
    <source>
        <dbReference type="Proteomes" id="UP000694844"/>
    </source>
</evidence>
<dbReference type="GO" id="GO:0043625">
    <property type="term" value="C:delta DNA polymerase complex"/>
    <property type="evidence" value="ECO:0007669"/>
    <property type="project" value="InterPro"/>
</dbReference>
<dbReference type="OrthoDB" id="514823at2759"/>
<dbReference type="AlphaFoldDB" id="A0A8B8EMJ2"/>
<dbReference type="InterPro" id="IPR041913">
    <property type="entry name" value="POLD3_sf"/>
</dbReference>
<feature type="compositionally biased region" description="Pro residues" evidence="5">
    <location>
        <begin position="388"/>
        <end position="399"/>
    </location>
</feature>
<evidence type="ECO:0000256" key="3">
    <source>
        <dbReference type="ARBA" id="ARBA00022705"/>
    </source>
</evidence>
<sequence>MATDPMYLENLEEYVNDEGKIVTYKWLSLNLHVHVNEAKQMLYTFLEQQKKKKINLTATYFVSGLSKSVNGCQTYTCAVIPEEDLEVYKNSLTSVNCVHVYSVQKGSLKDSNSLYLADYDCVKENLFEIHKYRAIKYEKAQPSTEVQRPRAKTAKEEEKGSGTKTAPTSSQTTSTTKKDAKKGGIAGMFASAAKKAEENKTETKSEVNGTAPTNKADKKPQKDIKKGGAANFFANHTGKKGTPKSMEVKKEEEEEESNKKKVSHTKQNGKGKRSKQARNADSDDEGNKKKRRRIRIEMSESSEEEMEYESPAPSPVPSPPREPSPVPDTPEKESPKKQEEVSAKPPQNGEKHRKRRRKLVPKTFMDEEGYMVTEKVWESESTDASDAEPPPVKEPPKPSSPQKKKASPKKKSPPSKGSRKQPSISSFFTKK</sequence>
<feature type="region of interest" description="Disordered" evidence="5">
    <location>
        <begin position="141"/>
        <end position="431"/>
    </location>
</feature>
<evidence type="ECO:0000256" key="4">
    <source>
        <dbReference type="ARBA" id="ARBA00023242"/>
    </source>
</evidence>
<dbReference type="RefSeq" id="XP_022341141.1">
    <property type="nucleotide sequence ID" value="XM_022485433.1"/>
</dbReference>
<gene>
    <name evidence="7" type="primary">LOC111135402</name>
</gene>
<dbReference type="FunFam" id="3.90.1030.20:FF:000002">
    <property type="entry name" value="DNA polymerase delta subunit"/>
    <property type="match status" value="1"/>
</dbReference>
<dbReference type="GeneID" id="111135402"/>
<dbReference type="InterPro" id="IPR019038">
    <property type="entry name" value="POLD3"/>
</dbReference>
<proteinExistence type="predicted"/>
<keyword evidence="6" id="KW-1185">Reference proteome</keyword>
<feature type="compositionally biased region" description="Basic and acidic residues" evidence="5">
    <location>
        <begin position="329"/>
        <end position="342"/>
    </location>
</feature>
<dbReference type="GO" id="GO:0006297">
    <property type="term" value="P:nucleotide-excision repair, DNA gap filling"/>
    <property type="evidence" value="ECO:0007669"/>
    <property type="project" value="TreeGrafter"/>
</dbReference>
<feature type="compositionally biased region" description="Basic residues" evidence="5">
    <location>
        <begin position="402"/>
        <end position="419"/>
    </location>
</feature>
<protein>
    <recommendedName>
        <fullName evidence="2">DNA polymerase delta subunit 3</fullName>
    </recommendedName>
</protein>
<feature type="compositionally biased region" description="Pro residues" evidence="5">
    <location>
        <begin position="312"/>
        <end position="328"/>
    </location>
</feature>
<keyword evidence="3" id="KW-0235">DNA replication</keyword>
<dbReference type="Pfam" id="PF09507">
    <property type="entry name" value="CDC27"/>
    <property type="match status" value="1"/>
</dbReference>
<evidence type="ECO:0000256" key="2">
    <source>
        <dbReference type="ARBA" id="ARBA00017589"/>
    </source>
</evidence>
<feature type="compositionally biased region" description="Basic residues" evidence="5">
    <location>
        <begin position="351"/>
        <end position="360"/>
    </location>
</feature>